<dbReference type="Pfam" id="PF00072">
    <property type="entry name" value="Response_reg"/>
    <property type="match status" value="1"/>
</dbReference>
<dbReference type="Pfam" id="PF00196">
    <property type="entry name" value="GerE"/>
    <property type="match status" value="1"/>
</dbReference>
<dbReference type="SMART" id="SM00448">
    <property type="entry name" value="REC"/>
    <property type="match status" value="1"/>
</dbReference>
<accession>A0ABU5MT80</accession>
<evidence type="ECO:0000313" key="7">
    <source>
        <dbReference type="Proteomes" id="UP001290861"/>
    </source>
</evidence>
<dbReference type="RefSeq" id="WP_322607225.1">
    <property type="nucleotide sequence ID" value="NZ_JARVCO010000002.1"/>
</dbReference>
<dbReference type="InterPro" id="IPR000792">
    <property type="entry name" value="Tscrpt_reg_LuxR_C"/>
</dbReference>
<proteinExistence type="predicted"/>
<dbReference type="InterPro" id="IPR001789">
    <property type="entry name" value="Sig_transdc_resp-reg_receiver"/>
</dbReference>
<dbReference type="PRINTS" id="PR00038">
    <property type="entry name" value="HTHLUXR"/>
</dbReference>
<evidence type="ECO:0000256" key="2">
    <source>
        <dbReference type="ARBA" id="ARBA00023125"/>
    </source>
</evidence>
<organism evidence="6 7">
    <name type="scientific">Pontiella agarivorans</name>
    <dbReference type="NCBI Taxonomy" id="3038953"/>
    <lineage>
        <taxon>Bacteria</taxon>
        <taxon>Pseudomonadati</taxon>
        <taxon>Kiritimatiellota</taxon>
        <taxon>Kiritimatiellia</taxon>
        <taxon>Kiritimatiellales</taxon>
        <taxon>Pontiellaceae</taxon>
        <taxon>Pontiella</taxon>
    </lineage>
</organism>
<sequence length="220" mass="24573">MNKLTHRIMVIDDHPIIHDGLKTLLASESDLEISSTASSADEALKKLCSESTDIAIVDLSLGGTDGTYLIQQIRKLYPDLKILVYTMSEEKLFAERTAAAGAHGYVMKTSPPNTLKLAIRKVCSGELFFSEDMIDRIRKKLKGYSETPHTLLDTLSNREMDIFQLIGEGLDTALISERLSISRNTVDTHRINIKNKLELPNGKAVERLAYEVIQQGRMPN</sequence>
<reference evidence="6 7" key="1">
    <citation type="journal article" date="2024" name="Appl. Environ. Microbiol.">
        <title>Pontiella agarivorans sp. nov., a novel marine anaerobic bacterium capable of degrading macroalgal polysaccharides and fixing nitrogen.</title>
        <authorList>
            <person name="Liu N."/>
            <person name="Kivenson V."/>
            <person name="Peng X."/>
            <person name="Cui Z."/>
            <person name="Lankiewicz T.S."/>
            <person name="Gosselin K.M."/>
            <person name="English C.J."/>
            <person name="Blair E.M."/>
            <person name="O'Malley M.A."/>
            <person name="Valentine D.L."/>
        </authorList>
    </citation>
    <scope>NUCLEOTIDE SEQUENCE [LARGE SCALE GENOMIC DNA]</scope>
    <source>
        <strain evidence="6 7">NLcol2</strain>
    </source>
</reference>
<dbReference type="InterPro" id="IPR058245">
    <property type="entry name" value="NreC/VraR/RcsB-like_REC"/>
</dbReference>
<dbReference type="CDD" id="cd17535">
    <property type="entry name" value="REC_NarL-like"/>
    <property type="match status" value="1"/>
</dbReference>
<dbReference type="CDD" id="cd06170">
    <property type="entry name" value="LuxR_C_like"/>
    <property type="match status" value="1"/>
</dbReference>
<dbReference type="PROSITE" id="PS00622">
    <property type="entry name" value="HTH_LUXR_1"/>
    <property type="match status" value="1"/>
</dbReference>
<dbReference type="SUPFAM" id="SSF52172">
    <property type="entry name" value="CheY-like"/>
    <property type="match status" value="1"/>
</dbReference>
<evidence type="ECO:0000313" key="6">
    <source>
        <dbReference type="EMBL" id="MDZ8117424.1"/>
    </source>
</evidence>
<dbReference type="PANTHER" id="PTHR43214">
    <property type="entry name" value="TWO-COMPONENT RESPONSE REGULATOR"/>
    <property type="match status" value="1"/>
</dbReference>
<keyword evidence="1 3" id="KW-0597">Phosphoprotein</keyword>
<evidence type="ECO:0000259" key="5">
    <source>
        <dbReference type="PROSITE" id="PS50110"/>
    </source>
</evidence>
<evidence type="ECO:0000256" key="3">
    <source>
        <dbReference type="PROSITE-ProRule" id="PRU00169"/>
    </source>
</evidence>
<gene>
    <name evidence="6" type="ORF">P9H32_02205</name>
</gene>
<comment type="caution">
    <text evidence="6">The sequence shown here is derived from an EMBL/GenBank/DDBJ whole genome shotgun (WGS) entry which is preliminary data.</text>
</comment>
<dbReference type="InterPro" id="IPR016032">
    <property type="entry name" value="Sig_transdc_resp-reg_C-effctor"/>
</dbReference>
<dbReference type="EMBL" id="JARVCO010000002">
    <property type="protein sequence ID" value="MDZ8117424.1"/>
    <property type="molecule type" value="Genomic_DNA"/>
</dbReference>
<dbReference type="PROSITE" id="PS50110">
    <property type="entry name" value="RESPONSE_REGULATORY"/>
    <property type="match status" value="1"/>
</dbReference>
<evidence type="ECO:0000259" key="4">
    <source>
        <dbReference type="PROSITE" id="PS50043"/>
    </source>
</evidence>
<evidence type="ECO:0000256" key="1">
    <source>
        <dbReference type="ARBA" id="ARBA00022553"/>
    </source>
</evidence>
<dbReference type="Gene3D" id="3.40.50.2300">
    <property type="match status" value="1"/>
</dbReference>
<feature type="domain" description="HTH luxR-type" evidence="4">
    <location>
        <begin position="148"/>
        <end position="217"/>
    </location>
</feature>
<dbReference type="SUPFAM" id="SSF46894">
    <property type="entry name" value="C-terminal effector domain of the bipartite response regulators"/>
    <property type="match status" value="1"/>
</dbReference>
<feature type="modified residue" description="4-aspartylphosphate" evidence="3">
    <location>
        <position position="58"/>
    </location>
</feature>
<feature type="domain" description="Response regulatory" evidence="5">
    <location>
        <begin position="7"/>
        <end position="123"/>
    </location>
</feature>
<protein>
    <submittedName>
        <fullName evidence="6">Response regulator transcription factor</fullName>
    </submittedName>
</protein>
<name>A0ABU5MT80_9BACT</name>
<keyword evidence="2" id="KW-0238">DNA-binding</keyword>
<dbReference type="PROSITE" id="PS50043">
    <property type="entry name" value="HTH_LUXR_2"/>
    <property type="match status" value="1"/>
</dbReference>
<dbReference type="InterPro" id="IPR011006">
    <property type="entry name" value="CheY-like_superfamily"/>
</dbReference>
<dbReference type="SMART" id="SM00421">
    <property type="entry name" value="HTH_LUXR"/>
    <property type="match status" value="1"/>
</dbReference>
<dbReference type="PANTHER" id="PTHR43214:SF43">
    <property type="entry name" value="TWO-COMPONENT RESPONSE REGULATOR"/>
    <property type="match status" value="1"/>
</dbReference>
<keyword evidence="7" id="KW-1185">Reference proteome</keyword>
<dbReference type="Proteomes" id="UP001290861">
    <property type="component" value="Unassembled WGS sequence"/>
</dbReference>
<dbReference type="InterPro" id="IPR039420">
    <property type="entry name" value="WalR-like"/>
</dbReference>